<evidence type="ECO:0000256" key="1">
    <source>
        <dbReference type="SAM" id="Phobius"/>
    </source>
</evidence>
<keyword evidence="1" id="KW-0812">Transmembrane</keyword>
<keyword evidence="1" id="KW-0472">Membrane</keyword>
<comment type="caution">
    <text evidence="2">The sequence shown here is derived from an EMBL/GenBank/DDBJ whole genome shotgun (WGS) entry which is preliminary data.</text>
</comment>
<dbReference type="EMBL" id="NVCO01000085">
    <property type="protein sequence ID" value="PFT39261.1"/>
    <property type="molecule type" value="Genomic_DNA"/>
</dbReference>
<name>A0A9X7AJ78_BACTU</name>
<proteinExistence type="predicted"/>
<accession>A0A9X7AJ78</accession>
<dbReference type="Proteomes" id="UP000226106">
    <property type="component" value="Unassembled WGS sequence"/>
</dbReference>
<evidence type="ECO:0000313" key="2">
    <source>
        <dbReference type="EMBL" id="PFT39261.1"/>
    </source>
</evidence>
<protein>
    <submittedName>
        <fullName evidence="2">Uncharacterized protein</fullName>
    </submittedName>
</protein>
<dbReference type="AlphaFoldDB" id="A0A9X7AJ78"/>
<sequence>MYSRSRNTNSYGLRILSETKFLIIHGFSYKIKSNIRELKEIRILKSVDEGMRDTDTNFKGSYSKYIFYSIKSSLCIMLTVVLIGLIRLTDNYLKWGIFEVDGFHMSSVFIKSEINIV</sequence>
<gene>
    <name evidence="2" type="ORF">COK72_24035</name>
</gene>
<organism evidence="2 3">
    <name type="scientific">Bacillus thuringiensis</name>
    <dbReference type="NCBI Taxonomy" id="1428"/>
    <lineage>
        <taxon>Bacteria</taxon>
        <taxon>Bacillati</taxon>
        <taxon>Bacillota</taxon>
        <taxon>Bacilli</taxon>
        <taxon>Bacillales</taxon>
        <taxon>Bacillaceae</taxon>
        <taxon>Bacillus</taxon>
        <taxon>Bacillus cereus group</taxon>
    </lineage>
</organism>
<feature type="transmembrane region" description="Helical" evidence="1">
    <location>
        <begin position="65"/>
        <end position="86"/>
    </location>
</feature>
<evidence type="ECO:0000313" key="3">
    <source>
        <dbReference type="Proteomes" id="UP000226106"/>
    </source>
</evidence>
<reference evidence="2 3" key="1">
    <citation type="submission" date="2017-09" db="EMBL/GenBank/DDBJ databases">
        <title>Large-scale bioinformatics analysis of Bacillus genomes uncovers conserved roles of natural products in bacterial physiology.</title>
        <authorList>
            <consortium name="Agbiome Team Llc"/>
            <person name="Bleich R.M."/>
            <person name="Grubbs K.J."/>
            <person name="Santa Maria K.C."/>
            <person name="Allen S.E."/>
            <person name="Farag S."/>
            <person name="Shank E.A."/>
            <person name="Bowers A."/>
        </authorList>
    </citation>
    <scope>NUCLEOTIDE SEQUENCE [LARGE SCALE GENOMIC DNA]</scope>
    <source>
        <strain evidence="2 3">AFS065400</strain>
    </source>
</reference>
<keyword evidence="1" id="KW-1133">Transmembrane helix</keyword>